<dbReference type="OrthoDB" id="68195at2"/>
<dbReference type="CDD" id="cd05379">
    <property type="entry name" value="CAP_bacterial"/>
    <property type="match status" value="1"/>
</dbReference>
<feature type="signal peptide" evidence="1">
    <location>
        <begin position="1"/>
        <end position="27"/>
    </location>
</feature>
<evidence type="ECO:0000313" key="3">
    <source>
        <dbReference type="EMBL" id="TWU03674.1"/>
    </source>
</evidence>
<dbReference type="EMBL" id="SJPM01000001">
    <property type="protein sequence ID" value="TWU03674.1"/>
    <property type="molecule type" value="Genomic_DNA"/>
</dbReference>
<dbReference type="AlphaFoldDB" id="A0A5C6AZW0"/>
<evidence type="ECO:0000313" key="4">
    <source>
        <dbReference type="Proteomes" id="UP000316213"/>
    </source>
</evidence>
<evidence type="ECO:0000256" key="1">
    <source>
        <dbReference type="SAM" id="SignalP"/>
    </source>
</evidence>
<keyword evidence="1" id="KW-0732">Signal</keyword>
<dbReference type="InterPro" id="IPR035940">
    <property type="entry name" value="CAP_sf"/>
</dbReference>
<proteinExistence type="predicted"/>
<dbReference type="Proteomes" id="UP000316213">
    <property type="component" value="Unassembled WGS sequence"/>
</dbReference>
<dbReference type="Gene3D" id="3.40.33.10">
    <property type="entry name" value="CAP"/>
    <property type="match status" value="1"/>
</dbReference>
<sequence length="269" mass="29575" precursor="true">MCRSIFQICSISIALLHVGLFGSDSSADTPEKTRTTPSVDAPISNSDEMRRLKAVSSEIIARTNDFRAKNDLESLSEAPDLTKAAAKFAKYMAETDRYGHNADGSTPAARAEAAGYDYCVVRENIAYRTNTGEPTRASLTELFVKGWIDSPGHRENMLAQYVTETGVAVATDDGDTFYAVQLFGRPETRSIEIEIANLSDQTVTLVTESNGNRDEFALQPRMTFKMRRCFPTTIELAGSEKTVNVNESESYTIENGPVLAKQTSDRPSE</sequence>
<feature type="domain" description="SCP" evidence="2">
    <location>
        <begin position="61"/>
        <end position="183"/>
    </location>
</feature>
<keyword evidence="4" id="KW-1185">Reference proteome</keyword>
<comment type="caution">
    <text evidence="3">The sequence shown here is derived from an EMBL/GenBank/DDBJ whole genome shotgun (WGS) entry which is preliminary data.</text>
</comment>
<dbReference type="SUPFAM" id="SSF55797">
    <property type="entry name" value="PR-1-like"/>
    <property type="match status" value="1"/>
</dbReference>
<dbReference type="PANTHER" id="PTHR31157">
    <property type="entry name" value="SCP DOMAIN-CONTAINING PROTEIN"/>
    <property type="match status" value="1"/>
</dbReference>
<organism evidence="3 4">
    <name type="scientific">Neorhodopirellula pilleata</name>
    <dbReference type="NCBI Taxonomy" id="2714738"/>
    <lineage>
        <taxon>Bacteria</taxon>
        <taxon>Pseudomonadati</taxon>
        <taxon>Planctomycetota</taxon>
        <taxon>Planctomycetia</taxon>
        <taxon>Pirellulales</taxon>
        <taxon>Pirellulaceae</taxon>
        <taxon>Neorhodopirellula</taxon>
    </lineage>
</organism>
<gene>
    <name evidence="3" type="ORF">Pla100_06040</name>
</gene>
<dbReference type="Pfam" id="PF00188">
    <property type="entry name" value="CAP"/>
    <property type="match status" value="1"/>
</dbReference>
<feature type="chain" id="PRO_5023142567" evidence="1">
    <location>
        <begin position="28"/>
        <end position="269"/>
    </location>
</feature>
<reference evidence="3 4" key="1">
    <citation type="submission" date="2019-02" db="EMBL/GenBank/DDBJ databases">
        <title>Deep-cultivation of Planctomycetes and their phenomic and genomic characterization uncovers novel biology.</title>
        <authorList>
            <person name="Wiegand S."/>
            <person name="Jogler M."/>
            <person name="Boedeker C."/>
            <person name="Pinto D."/>
            <person name="Vollmers J."/>
            <person name="Rivas-Marin E."/>
            <person name="Kohn T."/>
            <person name="Peeters S.H."/>
            <person name="Heuer A."/>
            <person name="Rast P."/>
            <person name="Oberbeckmann S."/>
            <person name="Bunk B."/>
            <person name="Jeske O."/>
            <person name="Meyerdierks A."/>
            <person name="Storesund J.E."/>
            <person name="Kallscheuer N."/>
            <person name="Luecker S."/>
            <person name="Lage O.M."/>
            <person name="Pohl T."/>
            <person name="Merkel B.J."/>
            <person name="Hornburger P."/>
            <person name="Mueller R.-W."/>
            <person name="Bruemmer F."/>
            <person name="Labrenz M."/>
            <person name="Spormann A.M."/>
            <person name="Op Den Camp H."/>
            <person name="Overmann J."/>
            <person name="Amann R."/>
            <person name="Jetten M.S.M."/>
            <person name="Mascher T."/>
            <person name="Medema M.H."/>
            <person name="Devos D.P."/>
            <person name="Kaster A.-K."/>
            <person name="Ovreas L."/>
            <person name="Rohde M."/>
            <person name="Galperin M.Y."/>
            <person name="Jogler C."/>
        </authorList>
    </citation>
    <scope>NUCLEOTIDE SEQUENCE [LARGE SCALE GENOMIC DNA]</scope>
    <source>
        <strain evidence="3 4">Pla100</strain>
    </source>
</reference>
<protein>
    <submittedName>
        <fullName evidence="3">Cysteine-rich secretory protein family protein</fullName>
    </submittedName>
</protein>
<name>A0A5C6AZW0_9BACT</name>
<dbReference type="PANTHER" id="PTHR31157:SF1">
    <property type="entry name" value="SCP DOMAIN-CONTAINING PROTEIN"/>
    <property type="match status" value="1"/>
</dbReference>
<accession>A0A5C6AZW0</accession>
<dbReference type="InterPro" id="IPR014044">
    <property type="entry name" value="CAP_dom"/>
</dbReference>
<evidence type="ECO:0000259" key="2">
    <source>
        <dbReference type="Pfam" id="PF00188"/>
    </source>
</evidence>